<dbReference type="GO" id="GO:0016791">
    <property type="term" value="F:phosphatase activity"/>
    <property type="evidence" value="ECO:0007669"/>
    <property type="project" value="InterPro"/>
</dbReference>
<sequence length="177" mass="20052">MNNNRQRAVFLDRDGVINKEVGYLHKSEDFEFIDGVFEACKYFQALGYKLIVITNQSGIARGYYQEEDFHTLTKWMLTQFANQGIDILYVLFCPHGPESTCKCRKPQPGMLLEARDKFDIDMENSWMIGDKEADVSAANAAGINNTILVKSGHSIDEANSKAKFILKSIKDSTQIIK</sequence>
<keyword evidence="4" id="KW-0479">Metal-binding</keyword>
<dbReference type="Pfam" id="PF13242">
    <property type="entry name" value="Hydrolase_like"/>
    <property type="match status" value="1"/>
</dbReference>
<dbReference type="GO" id="GO:0005737">
    <property type="term" value="C:cytoplasm"/>
    <property type="evidence" value="ECO:0007669"/>
    <property type="project" value="UniProtKB-SubCell"/>
</dbReference>
<comment type="similarity">
    <text evidence="2">Belongs to the GmhB family.</text>
</comment>
<keyword evidence="3" id="KW-0963">Cytoplasm</keyword>
<dbReference type="AlphaFoldDB" id="A0A1W1D8B7"/>
<evidence type="ECO:0000256" key="7">
    <source>
        <dbReference type="ARBA" id="ARBA00023277"/>
    </source>
</evidence>
<dbReference type="NCBIfam" id="TIGR01662">
    <property type="entry name" value="HAD-SF-IIIA"/>
    <property type="match status" value="1"/>
</dbReference>
<dbReference type="PIRSF" id="PIRSF004682">
    <property type="entry name" value="GmhB"/>
    <property type="match status" value="1"/>
</dbReference>
<dbReference type="InterPro" id="IPR006543">
    <property type="entry name" value="Histidinol-phos"/>
</dbReference>
<dbReference type="SUPFAM" id="SSF56784">
    <property type="entry name" value="HAD-like"/>
    <property type="match status" value="1"/>
</dbReference>
<dbReference type="NCBIfam" id="NF006506">
    <property type="entry name" value="PRK08942.1"/>
    <property type="match status" value="1"/>
</dbReference>
<evidence type="ECO:0000256" key="3">
    <source>
        <dbReference type="ARBA" id="ARBA00022490"/>
    </source>
</evidence>
<evidence type="ECO:0000256" key="2">
    <source>
        <dbReference type="ARBA" id="ARBA00005628"/>
    </source>
</evidence>
<dbReference type="PANTHER" id="PTHR42891">
    <property type="entry name" value="D-GLYCERO-BETA-D-MANNO-HEPTOSE-1,7-BISPHOSPHATE 7-PHOSPHATASE"/>
    <property type="match status" value="1"/>
</dbReference>
<dbReference type="InterPro" id="IPR036412">
    <property type="entry name" value="HAD-like_sf"/>
</dbReference>
<dbReference type="GO" id="GO:0005975">
    <property type="term" value="P:carbohydrate metabolic process"/>
    <property type="evidence" value="ECO:0007669"/>
    <property type="project" value="InterPro"/>
</dbReference>
<evidence type="ECO:0000256" key="8">
    <source>
        <dbReference type="ARBA" id="ARBA00031828"/>
    </source>
</evidence>
<keyword evidence="7" id="KW-0119">Carbohydrate metabolism</keyword>
<dbReference type="NCBIfam" id="TIGR01656">
    <property type="entry name" value="Histidinol-ppas"/>
    <property type="match status" value="1"/>
</dbReference>
<evidence type="ECO:0000256" key="6">
    <source>
        <dbReference type="ARBA" id="ARBA00022833"/>
    </source>
</evidence>
<evidence type="ECO:0000313" key="9">
    <source>
        <dbReference type="EMBL" id="SFV76677.1"/>
    </source>
</evidence>
<name>A0A1W1D8B7_9ZZZZ</name>
<keyword evidence="5 9" id="KW-0378">Hydrolase</keyword>
<accession>A0A1W1D8B7</accession>
<gene>
    <name evidence="9" type="ORF">MNB_SUP05-10-818</name>
</gene>
<reference evidence="9" key="1">
    <citation type="submission" date="2016-10" db="EMBL/GenBank/DDBJ databases">
        <authorList>
            <person name="de Groot N.N."/>
        </authorList>
    </citation>
    <scope>NUCLEOTIDE SEQUENCE</scope>
</reference>
<dbReference type="InterPro" id="IPR004446">
    <property type="entry name" value="Heptose_bisP_phosphatase"/>
</dbReference>
<keyword evidence="6" id="KW-0862">Zinc</keyword>
<dbReference type="PANTHER" id="PTHR42891:SF1">
    <property type="entry name" value="D-GLYCERO-BETA-D-MANNO-HEPTOSE-1,7-BISPHOSPHATE 7-PHOSPHATASE"/>
    <property type="match status" value="1"/>
</dbReference>
<evidence type="ECO:0000256" key="5">
    <source>
        <dbReference type="ARBA" id="ARBA00022801"/>
    </source>
</evidence>
<dbReference type="NCBIfam" id="TIGR00213">
    <property type="entry name" value="GmhB_yaeD"/>
    <property type="match status" value="1"/>
</dbReference>
<dbReference type="FunFam" id="3.40.50.1000:FF:000037">
    <property type="entry name" value="D,D-heptose 1,7-bisphosphate phosphatase"/>
    <property type="match status" value="1"/>
</dbReference>
<proteinExistence type="inferred from homology"/>
<comment type="subcellular location">
    <subcellularLocation>
        <location evidence="1">Cytoplasm</location>
    </subcellularLocation>
</comment>
<evidence type="ECO:0000256" key="1">
    <source>
        <dbReference type="ARBA" id="ARBA00004496"/>
    </source>
</evidence>
<dbReference type="InterPro" id="IPR023214">
    <property type="entry name" value="HAD_sf"/>
</dbReference>
<dbReference type="CDD" id="cd07503">
    <property type="entry name" value="HAD_HisB-N"/>
    <property type="match status" value="1"/>
</dbReference>
<evidence type="ECO:0000256" key="4">
    <source>
        <dbReference type="ARBA" id="ARBA00022723"/>
    </source>
</evidence>
<protein>
    <recommendedName>
        <fullName evidence="8">D,D-heptose 1,7-bisphosphate phosphatase</fullName>
    </recommendedName>
</protein>
<dbReference type="EMBL" id="FPHQ01000131">
    <property type="protein sequence ID" value="SFV76677.1"/>
    <property type="molecule type" value="Genomic_DNA"/>
</dbReference>
<dbReference type="GO" id="GO:0046872">
    <property type="term" value="F:metal ion binding"/>
    <property type="evidence" value="ECO:0007669"/>
    <property type="project" value="UniProtKB-KW"/>
</dbReference>
<dbReference type="InterPro" id="IPR006549">
    <property type="entry name" value="HAD-SF_hydro_IIIA"/>
</dbReference>
<organism evidence="9">
    <name type="scientific">hydrothermal vent metagenome</name>
    <dbReference type="NCBI Taxonomy" id="652676"/>
    <lineage>
        <taxon>unclassified sequences</taxon>
        <taxon>metagenomes</taxon>
        <taxon>ecological metagenomes</taxon>
    </lineage>
</organism>
<dbReference type="Gene3D" id="3.40.50.1000">
    <property type="entry name" value="HAD superfamily/HAD-like"/>
    <property type="match status" value="1"/>
</dbReference>